<dbReference type="Proteomes" id="UP001165074">
    <property type="component" value="Unassembled WGS sequence"/>
</dbReference>
<feature type="region of interest" description="Disordered" evidence="1">
    <location>
        <begin position="142"/>
        <end position="161"/>
    </location>
</feature>
<evidence type="ECO:0000256" key="2">
    <source>
        <dbReference type="SAM" id="SignalP"/>
    </source>
</evidence>
<accession>A0A9W6S2W9</accession>
<keyword evidence="2" id="KW-0732">Signal</keyword>
<protein>
    <recommendedName>
        <fullName evidence="5">Lipoprotein</fullName>
    </recommendedName>
</protein>
<feature type="region of interest" description="Disordered" evidence="1">
    <location>
        <begin position="52"/>
        <end position="76"/>
    </location>
</feature>
<dbReference type="PROSITE" id="PS51257">
    <property type="entry name" value="PROKAR_LIPOPROTEIN"/>
    <property type="match status" value="1"/>
</dbReference>
<gene>
    <name evidence="3" type="ORF">Airi02_027060</name>
</gene>
<organism evidence="3 4">
    <name type="scientific">Actinoallomurus iriomotensis</name>
    <dbReference type="NCBI Taxonomy" id="478107"/>
    <lineage>
        <taxon>Bacteria</taxon>
        <taxon>Bacillati</taxon>
        <taxon>Actinomycetota</taxon>
        <taxon>Actinomycetes</taxon>
        <taxon>Streptosporangiales</taxon>
        <taxon>Thermomonosporaceae</taxon>
        <taxon>Actinoallomurus</taxon>
    </lineage>
</organism>
<comment type="caution">
    <text evidence="3">The sequence shown here is derived from an EMBL/GenBank/DDBJ whole genome shotgun (WGS) entry which is preliminary data.</text>
</comment>
<evidence type="ECO:0000256" key="1">
    <source>
        <dbReference type="SAM" id="MobiDB-lite"/>
    </source>
</evidence>
<reference evidence="3" key="1">
    <citation type="submission" date="2023-03" db="EMBL/GenBank/DDBJ databases">
        <title>Actinoallomurus iriomotensis NBRC 103684.</title>
        <authorList>
            <person name="Ichikawa N."/>
            <person name="Sato H."/>
            <person name="Tonouchi N."/>
        </authorList>
    </citation>
    <scope>NUCLEOTIDE SEQUENCE</scope>
    <source>
        <strain evidence="3">NBRC 103684</strain>
    </source>
</reference>
<name>A0A9W6S2W9_9ACTN</name>
<evidence type="ECO:0008006" key="5">
    <source>
        <dbReference type="Google" id="ProtNLM"/>
    </source>
</evidence>
<dbReference type="AlphaFoldDB" id="A0A9W6S2W9"/>
<evidence type="ECO:0000313" key="4">
    <source>
        <dbReference type="Proteomes" id="UP001165074"/>
    </source>
</evidence>
<proteinExistence type="predicted"/>
<keyword evidence="4" id="KW-1185">Reference proteome</keyword>
<dbReference type="RefSeq" id="WP_285570807.1">
    <property type="nucleotide sequence ID" value="NZ_BSTK01000003.1"/>
</dbReference>
<feature type="signal peptide" evidence="2">
    <location>
        <begin position="1"/>
        <end position="17"/>
    </location>
</feature>
<evidence type="ECO:0000313" key="3">
    <source>
        <dbReference type="EMBL" id="GLY84777.1"/>
    </source>
</evidence>
<feature type="chain" id="PRO_5040908216" description="Lipoprotein" evidence="2">
    <location>
        <begin position="18"/>
        <end position="161"/>
    </location>
</feature>
<dbReference type="EMBL" id="BSTK01000003">
    <property type="protein sequence ID" value="GLY84777.1"/>
    <property type="molecule type" value="Genomic_DNA"/>
</dbReference>
<sequence>MTWFRYAVALGVLLALAGCGGHGGTGASASSSANAQDTMVKFAQCMRQHGVQVDDPKAGDPGIKIKSKGDESKMNAAMQACRQYSPKKDVNPNDPQVRDRMLKMAQCLREHGLQVADPQPGQGLQINVNHSDPRAQQAIQTCNRQRREAGSATPGKRANGG</sequence>